<proteinExistence type="predicted"/>
<dbReference type="Proteomes" id="UP001365542">
    <property type="component" value="Unassembled WGS sequence"/>
</dbReference>
<comment type="caution">
    <text evidence="1">The sequence shown here is derived from an EMBL/GenBank/DDBJ whole genome shotgun (WGS) entry which is preliminary data.</text>
</comment>
<protein>
    <submittedName>
        <fullName evidence="1">Uncharacterized protein</fullName>
    </submittedName>
</protein>
<dbReference type="EMBL" id="JAVHJO010000016">
    <property type="protein sequence ID" value="KAK6526461.1"/>
    <property type="molecule type" value="Genomic_DNA"/>
</dbReference>
<reference evidence="1 2" key="1">
    <citation type="submission" date="2019-10" db="EMBL/GenBank/DDBJ databases">
        <authorList>
            <person name="Palmer J.M."/>
        </authorList>
    </citation>
    <scope>NUCLEOTIDE SEQUENCE [LARGE SCALE GENOMIC DNA]</scope>
    <source>
        <strain evidence="1 2">TWF694</strain>
    </source>
</reference>
<evidence type="ECO:0000313" key="2">
    <source>
        <dbReference type="Proteomes" id="UP001365542"/>
    </source>
</evidence>
<dbReference type="AlphaFoldDB" id="A0AAV9WUF6"/>
<accession>A0AAV9WUF6</accession>
<gene>
    <name evidence="1" type="ORF">TWF694_005047</name>
</gene>
<evidence type="ECO:0000313" key="1">
    <source>
        <dbReference type="EMBL" id="KAK6526461.1"/>
    </source>
</evidence>
<name>A0AAV9WUF6_9PEZI</name>
<organism evidence="1 2">
    <name type="scientific">Orbilia ellipsospora</name>
    <dbReference type="NCBI Taxonomy" id="2528407"/>
    <lineage>
        <taxon>Eukaryota</taxon>
        <taxon>Fungi</taxon>
        <taxon>Dikarya</taxon>
        <taxon>Ascomycota</taxon>
        <taxon>Pezizomycotina</taxon>
        <taxon>Orbiliomycetes</taxon>
        <taxon>Orbiliales</taxon>
        <taxon>Orbiliaceae</taxon>
        <taxon>Orbilia</taxon>
    </lineage>
</organism>
<keyword evidence="2" id="KW-1185">Reference proteome</keyword>
<sequence>MLEGTITITVELFEHWSNIHERVVALGLITYNPCESTDPEIHTKFTSPENEMIFRPIVTGKRYVFRSSIHSAMDPV</sequence>